<sequence>MHMRDLVSKDQREVVDLYPADFRNGRVDFA</sequence>
<gene>
    <name evidence="1" type="ORF">NA66_100674</name>
</gene>
<accession>A0A318IRV2</accession>
<evidence type="ECO:0000313" key="2">
    <source>
        <dbReference type="Proteomes" id="UP000247755"/>
    </source>
</evidence>
<dbReference type="Proteomes" id="UP000247755">
    <property type="component" value="Unassembled WGS sequence"/>
</dbReference>
<reference evidence="1 2" key="1">
    <citation type="submission" date="2018-05" db="EMBL/GenBank/DDBJ databases">
        <title>Comparative genomics of bacterial root endophytes of switchgrass collected from native prairies over two seasons.</title>
        <authorList>
            <person name="Tang Y."/>
        </authorList>
    </citation>
    <scope>NUCLEOTIDE SEQUENCE [LARGE SCALE GENOMIC DNA]</scope>
    <source>
        <strain evidence="1 2">NFIX32</strain>
    </source>
</reference>
<organism evidence="1 2">
    <name type="scientific">Burkholderia pyrrocinia</name>
    <name type="common">Pseudomonas pyrrocinia</name>
    <dbReference type="NCBI Taxonomy" id="60550"/>
    <lineage>
        <taxon>Bacteria</taxon>
        <taxon>Pseudomonadati</taxon>
        <taxon>Pseudomonadota</taxon>
        <taxon>Betaproteobacteria</taxon>
        <taxon>Burkholderiales</taxon>
        <taxon>Burkholderiaceae</taxon>
        <taxon>Burkholderia</taxon>
        <taxon>Burkholderia cepacia complex</taxon>
    </lineage>
</organism>
<dbReference type="EMBL" id="QJJY01000006">
    <property type="protein sequence ID" value="PXX35434.1"/>
    <property type="molecule type" value="Genomic_DNA"/>
</dbReference>
<protein>
    <submittedName>
        <fullName evidence="1">Uncharacterized protein</fullName>
    </submittedName>
</protein>
<dbReference type="AlphaFoldDB" id="A0A318IRV2"/>
<proteinExistence type="predicted"/>
<name>A0A318IRV2_BURPY</name>
<comment type="caution">
    <text evidence="1">The sequence shown here is derived from an EMBL/GenBank/DDBJ whole genome shotgun (WGS) entry which is preliminary data.</text>
</comment>
<evidence type="ECO:0000313" key="1">
    <source>
        <dbReference type="EMBL" id="PXX35434.1"/>
    </source>
</evidence>